<evidence type="ECO:0000259" key="1">
    <source>
        <dbReference type="Pfam" id="PF07819"/>
    </source>
</evidence>
<dbReference type="GO" id="GO:0016788">
    <property type="term" value="F:hydrolase activity, acting on ester bonds"/>
    <property type="evidence" value="ECO:0007669"/>
    <property type="project" value="InterPro"/>
</dbReference>
<reference evidence="2 3" key="1">
    <citation type="journal article" date="2012" name="J. Bacteriol.">
        <title>Comparative Genomic Analyses of 17 Clinical Isolates of Gardnerella vaginalis Provide Evidence of Multiple Genetically Isolated Clades Consistent with Subspeciation into Genovars.</title>
        <authorList>
            <person name="Ahmed A."/>
            <person name="Earl J."/>
            <person name="Retchless A."/>
            <person name="Hillier S."/>
            <person name="Rabe L."/>
            <person name="Cherpes T."/>
            <person name="Powell E."/>
            <person name="Janto B."/>
            <person name="Eutsey R."/>
            <person name="Hiller N.L."/>
            <person name="Boissy R."/>
            <person name="Dahlgreen M."/>
            <person name="Hall B."/>
            <person name="Costerton J."/>
            <person name="Post J.C."/>
            <person name="Hu F."/>
            <person name="Ehrlich G."/>
        </authorList>
    </citation>
    <scope>NUCLEOTIDE SEQUENCE [LARGE SCALE GENOMIC DNA]</scope>
    <source>
        <strain evidence="2 3">00703Dmash</strain>
    </source>
</reference>
<evidence type="ECO:0000313" key="3">
    <source>
        <dbReference type="Proteomes" id="UP000033074"/>
    </source>
</evidence>
<dbReference type="Gene3D" id="3.40.50.1820">
    <property type="entry name" value="alpha/beta hydrolase"/>
    <property type="match status" value="1"/>
</dbReference>
<dbReference type="Pfam" id="PF07819">
    <property type="entry name" value="PGAP1"/>
    <property type="match status" value="1"/>
</dbReference>
<dbReference type="InterPro" id="IPR012908">
    <property type="entry name" value="PGAP1-ab_dom-like"/>
</dbReference>
<feature type="domain" description="GPI inositol-deacylase PGAP1-like alpha/beta" evidence="1">
    <location>
        <begin position="368"/>
        <end position="427"/>
    </location>
</feature>
<dbReference type="Proteomes" id="UP000033074">
    <property type="component" value="Unassembled WGS sequence"/>
</dbReference>
<sequence>MPWKVQSSVSGGISLTAAQNEAYCSVSRKLSNLAHEMSMLSASWQHAAMVISNQTSAFNNLSASYNPSSPFVMNTSQSFLTPSICNAYASKCQNMSQNLEQLAALIVRASGIYEDAEQKAKEQFDNGIALLTTIFPITSLPFFISALSSASNDANNHTGLKNVGKWAHKTRKIQQGTIRGLSQNLLINPITGIPLSILGAAQSKRNNRMTKTYRNKSLNFLKYANKHIDNSSKTVSSVPFVSGALSLFTAQLNNKKQGNNLTVTKINEPWRKPAFVLPKPGRNLSETLDNLAELGSGNLGVRPPLVNPDAATIAISRFKKADGKTSWLVVIPGTDGKAHSPFGWEQNAEVMSHTPLARKQADSTRMVVEAMKKSGIKSKDPVVLVGHSQGGIVAASIASDYSKQYNIQHVVTAGSPIANHPIAKRTWVTSIEMEDELVPSLDGKENPRRSNWITIHGKATHVKETQKPLPPGVTRFSGRKYSNQEFSKNGIFVNDVPEEGTLTHDTHYHKAAYDDALQLGSKNVIMHNQHFNSIINGKLESTTLWQGVMN</sequence>
<protein>
    <recommendedName>
        <fullName evidence="1">GPI inositol-deacylase PGAP1-like alpha/beta domain-containing protein</fullName>
    </recommendedName>
</protein>
<accession>I4M7Q3</accession>
<dbReference type="InterPro" id="IPR029058">
    <property type="entry name" value="AB_hydrolase_fold"/>
</dbReference>
<evidence type="ECO:0000313" key="2">
    <source>
        <dbReference type="EMBL" id="EIK85243.1"/>
    </source>
</evidence>
<proteinExistence type="predicted"/>
<dbReference type="SUPFAM" id="SSF53474">
    <property type="entry name" value="alpha/beta-Hydrolases"/>
    <property type="match status" value="1"/>
</dbReference>
<comment type="caution">
    <text evidence="2">The sequence shown here is derived from an EMBL/GenBank/DDBJ whole genome shotgun (WGS) entry which is preliminary data.</text>
</comment>
<gene>
    <name evidence="2" type="ORF">CGSMWGv00703Dmash_04229</name>
</gene>
<dbReference type="PATRIC" id="fig|698960.3.peg.832"/>
<dbReference type="EMBL" id="ADEV01000009">
    <property type="protein sequence ID" value="EIK85243.1"/>
    <property type="molecule type" value="Genomic_DNA"/>
</dbReference>
<name>I4M7Q3_9BIFI</name>
<dbReference type="AlphaFoldDB" id="I4M7Q3"/>
<organism evidence="2 3">
    <name type="scientific">Gardnerella greenwoodii 00703Dmash</name>
    <dbReference type="NCBI Taxonomy" id="698960"/>
    <lineage>
        <taxon>Bacteria</taxon>
        <taxon>Bacillati</taxon>
        <taxon>Actinomycetota</taxon>
        <taxon>Actinomycetes</taxon>
        <taxon>Bifidobacteriales</taxon>
        <taxon>Bifidobacteriaceae</taxon>
        <taxon>Gardnerella</taxon>
        <taxon>Gardnerella greenwoodii</taxon>
    </lineage>
</organism>
<dbReference type="RefSeq" id="WP_004134954.1">
    <property type="nucleotide sequence ID" value="NZ_ADEV01000009.1"/>
</dbReference>